<evidence type="ECO:0000313" key="4">
    <source>
        <dbReference type="Proteomes" id="UP001153269"/>
    </source>
</evidence>
<comment type="caution">
    <text evidence="3">The sequence shown here is derived from an EMBL/GenBank/DDBJ whole genome shotgun (WGS) entry which is preliminary data.</text>
</comment>
<gene>
    <name evidence="3" type="ORF">PLEPLA_LOCUS9468</name>
</gene>
<evidence type="ECO:0000256" key="2">
    <source>
        <dbReference type="SAM" id="Phobius"/>
    </source>
</evidence>
<keyword evidence="2" id="KW-0812">Transmembrane</keyword>
<feature type="region of interest" description="Disordered" evidence="1">
    <location>
        <begin position="112"/>
        <end position="143"/>
    </location>
</feature>
<dbReference type="AlphaFoldDB" id="A0A9N7TYS3"/>
<accession>A0A9N7TYS3</accession>
<dbReference type="Proteomes" id="UP001153269">
    <property type="component" value="Unassembled WGS sequence"/>
</dbReference>
<keyword evidence="4" id="KW-1185">Reference proteome</keyword>
<evidence type="ECO:0000256" key="1">
    <source>
        <dbReference type="SAM" id="MobiDB-lite"/>
    </source>
</evidence>
<name>A0A9N7TYS3_PLEPL</name>
<organism evidence="3 4">
    <name type="scientific">Pleuronectes platessa</name>
    <name type="common">European plaice</name>
    <dbReference type="NCBI Taxonomy" id="8262"/>
    <lineage>
        <taxon>Eukaryota</taxon>
        <taxon>Metazoa</taxon>
        <taxon>Chordata</taxon>
        <taxon>Craniata</taxon>
        <taxon>Vertebrata</taxon>
        <taxon>Euteleostomi</taxon>
        <taxon>Actinopterygii</taxon>
        <taxon>Neopterygii</taxon>
        <taxon>Teleostei</taxon>
        <taxon>Neoteleostei</taxon>
        <taxon>Acanthomorphata</taxon>
        <taxon>Carangaria</taxon>
        <taxon>Pleuronectiformes</taxon>
        <taxon>Pleuronectoidei</taxon>
        <taxon>Pleuronectidae</taxon>
        <taxon>Pleuronectes</taxon>
    </lineage>
</organism>
<feature type="transmembrane region" description="Helical" evidence="2">
    <location>
        <begin position="292"/>
        <end position="312"/>
    </location>
</feature>
<keyword evidence="2" id="KW-0472">Membrane</keyword>
<dbReference type="EMBL" id="CADEAL010000533">
    <property type="protein sequence ID" value="CAB1421581.1"/>
    <property type="molecule type" value="Genomic_DNA"/>
</dbReference>
<evidence type="ECO:0000313" key="3">
    <source>
        <dbReference type="EMBL" id="CAB1421581.1"/>
    </source>
</evidence>
<proteinExistence type="predicted"/>
<reference evidence="3" key="1">
    <citation type="submission" date="2020-03" db="EMBL/GenBank/DDBJ databases">
        <authorList>
            <person name="Weist P."/>
        </authorList>
    </citation>
    <scope>NUCLEOTIDE SEQUENCE</scope>
</reference>
<sequence length="413" mass="44769">MRAARKALRGATERPGEGVPLWRRQSYLFVSSWSGDAQTLSRELAWPVVDPAACRGGLRLVAPHLYSLLTGTSLQNHLLTGTWGAVGLGEDPAASKKVLVWGVDGGEGRGGIHSRSLSLQKPTHRHQPPPARLGRSQFLSSSRGHRQTPLLFWRRRSSRRLLQSLPRAGGSRANATPVPASEVLIAPAPVPVPRWKFSADVLPVLASGSSRHLLQSLSHTGGSRLTSLLFRHQRSSRRLLQSLPHAGGSRLTSLLFRQASADTTPVEASEAPAECAPVPVPRRRVQAGVARFLALAVLAAPILFPVTVATPVPAPHAGLRSEPLFSAPDWSPGRLSEELSCFAPDWPQGHPPEPKNSALERPQGRPPEPLNSALERPGCRPPEPLNCALERLARTYGLCLSKYEYELPIKESF</sequence>
<protein>
    <submittedName>
        <fullName evidence="3">Uncharacterized protein</fullName>
    </submittedName>
</protein>
<keyword evidence="2" id="KW-1133">Transmembrane helix</keyword>
<feature type="region of interest" description="Disordered" evidence="1">
    <location>
        <begin position="342"/>
        <end position="381"/>
    </location>
</feature>